<dbReference type="SUPFAM" id="SSF53300">
    <property type="entry name" value="vWA-like"/>
    <property type="match status" value="1"/>
</dbReference>
<dbReference type="AlphaFoldDB" id="A0AB36JTU1"/>
<name>A0AB36JTU1_9GAMM</name>
<evidence type="ECO:0000256" key="1">
    <source>
        <dbReference type="ARBA" id="ARBA00022837"/>
    </source>
</evidence>
<dbReference type="SUPFAM" id="SSF51120">
    <property type="entry name" value="beta-Roll"/>
    <property type="match status" value="2"/>
</dbReference>
<dbReference type="InterPro" id="IPR002035">
    <property type="entry name" value="VWF_A"/>
</dbReference>
<comment type="caution">
    <text evidence="4">The sequence shown here is derived from an EMBL/GenBank/DDBJ whole genome shotgun (WGS) entry which is preliminary data.</text>
</comment>
<evidence type="ECO:0000259" key="3">
    <source>
        <dbReference type="PROSITE" id="PS50234"/>
    </source>
</evidence>
<dbReference type="Proteomes" id="UP000189021">
    <property type="component" value="Unassembled WGS sequence"/>
</dbReference>
<evidence type="ECO:0000313" key="4">
    <source>
        <dbReference type="EMBL" id="OOE38496.1"/>
    </source>
</evidence>
<feature type="region of interest" description="Disordered" evidence="2">
    <location>
        <begin position="261"/>
        <end position="280"/>
    </location>
</feature>
<dbReference type="CDD" id="cd00198">
    <property type="entry name" value="vWFA"/>
    <property type="match status" value="1"/>
</dbReference>
<gene>
    <name evidence="4" type="ORF">BZG00_13795</name>
</gene>
<proteinExistence type="predicted"/>
<dbReference type="EMBL" id="MUEK01000017">
    <property type="protein sequence ID" value="OOE38496.1"/>
    <property type="molecule type" value="Genomic_DNA"/>
</dbReference>
<dbReference type="Pfam" id="PF13519">
    <property type="entry name" value="VWA_2"/>
    <property type="match status" value="1"/>
</dbReference>
<dbReference type="Pfam" id="PF00353">
    <property type="entry name" value="HemolysinCabind"/>
    <property type="match status" value="3"/>
</dbReference>
<dbReference type="RefSeq" id="WP_077659702.1">
    <property type="nucleotide sequence ID" value="NZ_MUEK01000017.1"/>
</dbReference>
<feature type="non-terminal residue" evidence="4">
    <location>
        <position position="1"/>
    </location>
</feature>
<dbReference type="InterPro" id="IPR018511">
    <property type="entry name" value="Hemolysin-typ_Ca-bd_CS"/>
</dbReference>
<accession>A0AB36JTU1</accession>
<dbReference type="InterPro" id="IPR011049">
    <property type="entry name" value="Serralysin-like_metalloprot_C"/>
</dbReference>
<dbReference type="InterPro" id="IPR001343">
    <property type="entry name" value="Hemolysn_Ca-bd"/>
</dbReference>
<sequence>TSFDAPSEGETLEVTAVLEDQFGNTSAEGSDSARINSVPDSEYVSLSTNEDVEFTGNVLNEGNATDSDGDSLTVPSFTINGETHAAGQSATIADVGEITIGGDGDYTFTPVEHWSGDVPAITYTVQDEYGDTTQATLNISVTPVADAPELSVGELDLDFVSTSLNASIWNSVDVGSPNGPGQGVDAETLINAVNGAGEPDSESTTNGASVDSSSGLDASQAMVTSGLIYLEAGKSYSFGGYADDSAAIVIGGEVIAEGRWGSQGTSPGGESGPSYFNGEFTPSESGYYSLDVYTHNQNGPGGFDIEVAVDDGAAVGLNTGNFDLVPNVDALEDGGLSVKDYEGDGTGGYYIINEPGEGHAGQPIKLPPINASLVDQDNSETLSLTLGNIPEGSTLSDGNQEVIVENGSVSIKDWDLSNLSISVPEPHEGEINLEVTATSTENGNGDTASVTEEIPISVLPISNGLSVSASLSYSGDNHLANELVDHSEQHGSGSSDQYDQIVSVDDGSPVSVDVNAGDGNDLIVGGTGDGSYALRGNDGDDVFVSRNASAASTAYYGGSGGDTVYLQGNRDDYQVETFHGFNDAVRLVYQNGQTQNAKHDLYSIETIYFADGKYQVDNGELTKVADIVQLDVDVTLNDGSEHITSVIISGMPEGGSVPDGEQLDSGDWQVPIDALQPNPGSDAGFSVTLELPEGSAPDLSVTVGATEVDDSGNPVDLPEYATTQPGVAVISPSNPNSDNTVEGGSGDDVVLGDIGGVEINSTEPTNYNIALIVDTSGSMGYALESGSSESRLDVLKTSLKSMLENISDHPGTINLALVDFNSSASLRINLDDFTQANDSYVDSVIDSLQSGGGTNYEAAFDQASSWLNTHSNTNSENLSFFLTDGNPTLSNSSNYSGNTTESFELRDSIEAYESLAESSTVRAIGIGNGVNADILRFFDNTNVSGSGTWSDQWGSVSAPTGDVEIVNTANDLNAALDEGTKEINMLPVGDDEVIGNAGDDILFGDAINTDNLPWDENGLTRPESLPDGSGVDALTTFLEMKNGAAPSDLELYQYIKDNHALFNVDGDTRGGDDTLEGGEGNDILYGQGGDDTLIGGRGEDTLIGGTGSDKFQWSLDDMPSSTEGDESETDVIVDFDNQGDTQDTLAFVDDLTQLIKDGQVSISWQTTDSGEAEGTLTIGIDADGDSQMDQQIDIESLSVVTNGGQQEVVINTLIGGQEGELRLTQGDDNAELSVGDSQDLEIKVDTADW</sequence>
<feature type="compositionally biased region" description="Polar residues" evidence="2">
    <location>
        <begin position="202"/>
        <end position="215"/>
    </location>
</feature>
<keyword evidence="5" id="KW-1185">Reference proteome</keyword>
<evidence type="ECO:0000313" key="5">
    <source>
        <dbReference type="Proteomes" id="UP000189021"/>
    </source>
</evidence>
<dbReference type="Gene3D" id="2.150.10.10">
    <property type="entry name" value="Serralysin-like metalloprotease, C-terminal"/>
    <property type="match status" value="1"/>
</dbReference>
<dbReference type="Pfam" id="PF17963">
    <property type="entry name" value="Big_9"/>
    <property type="match status" value="1"/>
</dbReference>
<evidence type="ECO:0000256" key="2">
    <source>
        <dbReference type="SAM" id="MobiDB-lite"/>
    </source>
</evidence>
<dbReference type="Gene3D" id="2.60.40.1200">
    <property type="match status" value="1"/>
</dbReference>
<protein>
    <recommendedName>
        <fullName evidence="3">VWFA domain-containing protein</fullName>
    </recommendedName>
</protein>
<keyword evidence="1" id="KW-0106">Calcium</keyword>
<feature type="domain" description="VWFA" evidence="3">
    <location>
        <begin position="768"/>
        <end position="983"/>
    </location>
</feature>
<dbReference type="SMART" id="SM00327">
    <property type="entry name" value="VWA"/>
    <property type="match status" value="1"/>
</dbReference>
<dbReference type="PRINTS" id="PR00313">
    <property type="entry name" value="CABNDNGRPT"/>
</dbReference>
<dbReference type="Gene3D" id="3.40.50.410">
    <property type="entry name" value="von Willebrand factor, type A domain"/>
    <property type="match status" value="1"/>
</dbReference>
<dbReference type="PROSITE" id="PS50234">
    <property type="entry name" value="VWFA"/>
    <property type="match status" value="1"/>
</dbReference>
<organism evidence="4 5">
    <name type="scientific">Salinivibrio kushneri</name>
    <dbReference type="NCBI Taxonomy" id="1908198"/>
    <lineage>
        <taxon>Bacteria</taxon>
        <taxon>Pseudomonadati</taxon>
        <taxon>Pseudomonadota</taxon>
        <taxon>Gammaproteobacteria</taxon>
        <taxon>Vibrionales</taxon>
        <taxon>Vibrionaceae</taxon>
        <taxon>Salinivibrio</taxon>
    </lineage>
</organism>
<dbReference type="InterPro" id="IPR036465">
    <property type="entry name" value="vWFA_dom_sf"/>
</dbReference>
<dbReference type="GO" id="GO:0005509">
    <property type="term" value="F:calcium ion binding"/>
    <property type="evidence" value="ECO:0007669"/>
    <property type="project" value="InterPro"/>
</dbReference>
<reference evidence="4 5" key="1">
    <citation type="journal article" date="2017" name="Genome Announc.">
        <title>Draft Genome Sequences of Salinivibrio proteolyticus, Salinivibrio sharmensis, Salinivibrio siamensis, Salinivibrio costicola subsp. alcaliphilus, Salinivibrio costicola subsp. vallismortis, and 29 New Isolates Belonging to the Genus Salinivibrio.</title>
        <authorList>
            <person name="Lopez-Hermoso C."/>
            <person name="de la Haba R.R."/>
            <person name="Sanchez-Porro C."/>
            <person name="Bayliss S.C."/>
            <person name="Feil E.J."/>
            <person name="Ventosa A."/>
        </authorList>
    </citation>
    <scope>NUCLEOTIDE SEQUENCE [LARGE SCALE GENOMIC DNA]</scope>
    <source>
        <strain evidence="4 5">AL184</strain>
    </source>
</reference>
<feature type="region of interest" description="Disordered" evidence="2">
    <location>
        <begin position="194"/>
        <end position="215"/>
    </location>
</feature>
<dbReference type="PROSITE" id="PS00330">
    <property type="entry name" value="HEMOLYSIN_CALCIUM"/>
    <property type="match status" value="2"/>
</dbReference>